<dbReference type="PANTHER" id="PTHR24182">
    <property type="entry name" value="ANKYRIN REPEAT AND SOCS BOX CONTAINING 4"/>
    <property type="match status" value="1"/>
</dbReference>
<dbReference type="InterPro" id="IPR020683">
    <property type="entry name" value="DUF3447"/>
</dbReference>
<dbReference type="eggNOG" id="ENOG502SD9J">
    <property type="taxonomic scope" value="Eukaryota"/>
</dbReference>
<dbReference type="VEuPathDB" id="TrichDB:TVAG_348140"/>
<dbReference type="SMART" id="SM00248">
    <property type="entry name" value="ANK"/>
    <property type="match status" value="4"/>
</dbReference>
<keyword evidence="4" id="KW-1185">Reference proteome</keyword>
<evidence type="ECO:0000313" key="4">
    <source>
        <dbReference type="Proteomes" id="UP000001542"/>
    </source>
</evidence>
<name>A2DSV5_TRIV3</name>
<dbReference type="SMR" id="A2DSV5"/>
<dbReference type="InterPro" id="IPR036770">
    <property type="entry name" value="Ankyrin_rpt-contain_sf"/>
</dbReference>
<dbReference type="VEuPathDB" id="TrichDB:TVAGG3_0962670"/>
<accession>A2DSV5</accession>
<dbReference type="AlphaFoldDB" id="A2DSV5"/>
<reference evidence="3" key="2">
    <citation type="journal article" date="2007" name="Science">
        <title>Draft genome sequence of the sexually transmitted pathogen Trichomonas vaginalis.</title>
        <authorList>
            <person name="Carlton J.M."/>
            <person name="Hirt R.P."/>
            <person name="Silva J.C."/>
            <person name="Delcher A.L."/>
            <person name="Schatz M."/>
            <person name="Zhao Q."/>
            <person name="Wortman J.R."/>
            <person name="Bidwell S.L."/>
            <person name="Alsmark U.C.M."/>
            <person name="Besteiro S."/>
            <person name="Sicheritz-Ponten T."/>
            <person name="Noel C.J."/>
            <person name="Dacks J.B."/>
            <person name="Foster P.G."/>
            <person name="Simillion C."/>
            <person name="Van de Peer Y."/>
            <person name="Miranda-Saavedra D."/>
            <person name="Barton G.J."/>
            <person name="Westrop G.D."/>
            <person name="Mueller S."/>
            <person name="Dessi D."/>
            <person name="Fiori P.L."/>
            <person name="Ren Q."/>
            <person name="Paulsen I."/>
            <person name="Zhang H."/>
            <person name="Bastida-Corcuera F.D."/>
            <person name="Simoes-Barbosa A."/>
            <person name="Brown M.T."/>
            <person name="Hayes R.D."/>
            <person name="Mukherjee M."/>
            <person name="Okumura C.Y."/>
            <person name="Schneider R."/>
            <person name="Smith A.J."/>
            <person name="Vanacova S."/>
            <person name="Villalvazo M."/>
            <person name="Haas B.J."/>
            <person name="Pertea M."/>
            <person name="Feldblyum T.V."/>
            <person name="Utterback T.R."/>
            <person name="Shu C.L."/>
            <person name="Osoegawa K."/>
            <person name="de Jong P.J."/>
            <person name="Hrdy I."/>
            <person name="Horvathova L."/>
            <person name="Zubacova Z."/>
            <person name="Dolezal P."/>
            <person name="Malik S.B."/>
            <person name="Logsdon J.M. Jr."/>
            <person name="Henze K."/>
            <person name="Gupta A."/>
            <person name="Wang C.C."/>
            <person name="Dunne R.L."/>
            <person name="Upcroft J.A."/>
            <person name="Upcroft P."/>
            <person name="White O."/>
            <person name="Salzberg S.L."/>
            <person name="Tang P."/>
            <person name="Chiu C.-H."/>
            <person name="Lee Y.-S."/>
            <person name="Embley T.M."/>
            <person name="Coombs G.H."/>
            <person name="Mottram J.C."/>
            <person name="Tachezy J."/>
            <person name="Fraser-Liggett C.M."/>
            <person name="Johnson P.J."/>
        </authorList>
    </citation>
    <scope>NUCLEOTIDE SEQUENCE [LARGE SCALE GENOMIC DNA]</scope>
    <source>
        <strain evidence="3">G3</strain>
    </source>
</reference>
<keyword evidence="1" id="KW-0040">ANK repeat</keyword>
<dbReference type="PANTHER" id="PTHR24182:SF13">
    <property type="entry name" value="LD18443P"/>
    <property type="match status" value="1"/>
</dbReference>
<evidence type="ECO:0000256" key="1">
    <source>
        <dbReference type="PROSITE-ProRule" id="PRU00023"/>
    </source>
</evidence>
<dbReference type="RefSeq" id="XP_001328727.1">
    <property type="nucleotide sequence ID" value="XM_001328692.1"/>
</dbReference>
<evidence type="ECO:0000313" key="3">
    <source>
        <dbReference type="EMBL" id="EAY16504.1"/>
    </source>
</evidence>
<dbReference type="Pfam" id="PF12796">
    <property type="entry name" value="Ank_2"/>
    <property type="match status" value="1"/>
</dbReference>
<proteinExistence type="predicted"/>
<dbReference type="InParanoid" id="A2DSV5"/>
<dbReference type="STRING" id="5722.A2DSV5"/>
<dbReference type="Gene3D" id="1.25.40.20">
    <property type="entry name" value="Ankyrin repeat-containing domain"/>
    <property type="match status" value="1"/>
</dbReference>
<evidence type="ECO:0000259" key="2">
    <source>
        <dbReference type="Pfam" id="PF11929"/>
    </source>
</evidence>
<dbReference type="KEGG" id="tva:4774514"/>
<dbReference type="InterPro" id="IPR002110">
    <property type="entry name" value="Ankyrin_rpt"/>
</dbReference>
<dbReference type="SUPFAM" id="SSF48403">
    <property type="entry name" value="Ankyrin repeat"/>
    <property type="match status" value="1"/>
</dbReference>
<sequence>MNDDKESFILFTEREGFDENQKIMSELYPFSKAAHSLLELCCYHGAVDCFKILRSKYNSEITIICLRFSFLSGNPEIMSECLKKHKPDQDCMFFAICSHNIDFVTFLVNEYKLEIDLEQCVKLHNLQAFLVYLDLTNQINTCFVYSPSFHIPSLCECFLNNGADINSKEYYGKTALHYAAESKEIVELLLLHKIDINTKDMFGRSAFNYAAAKDCKEVIQILISNGADEKINGYIRPIARDFAHHGMNL</sequence>
<reference evidence="3" key="1">
    <citation type="submission" date="2006-10" db="EMBL/GenBank/DDBJ databases">
        <authorList>
            <person name="Amadeo P."/>
            <person name="Zhao Q."/>
            <person name="Wortman J."/>
            <person name="Fraser-Liggett C."/>
            <person name="Carlton J."/>
        </authorList>
    </citation>
    <scope>NUCLEOTIDE SEQUENCE</scope>
    <source>
        <strain evidence="3">G3</strain>
    </source>
</reference>
<gene>
    <name evidence="3" type="ORF">TVAG_348140</name>
</gene>
<dbReference type="Pfam" id="PF11929">
    <property type="entry name" value="DUF3447"/>
    <property type="match status" value="1"/>
</dbReference>
<dbReference type="EMBL" id="DS113241">
    <property type="protein sequence ID" value="EAY16504.1"/>
    <property type="molecule type" value="Genomic_DNA"/>
</dbReference>
<protein>
    <recommendedName>
        <fullName evidence="2">DUF3447 domain-containing protein</fullName>
    </recommendedName>
</protein>
<feature type="repeat" description="ANK" evidence="1">
    <location>
        <begin position="202"/>
        <end position="234"/>
    </location>
</feature>
<organism evidence="3 4">
    <name type="scientific">Trichomonas vaginalis (strain ATCC PRA-98 / G3)</name>
    <dbReference type="NCBI Taxonomy" id="412133"/>
    <lineage>
        <taxon>Eukaryota</taxon>
        <taxon>Metamonada</taxon>
        <taxon>Parabasalia</taxon>
        <taxon>Trichomonadida</taxon>
        <taxon>Trichomonadidae</taxon>
        <taxon>Trichomonas</taxon>
    </lineage>
</organism>
<feature type="domain" description="DUF3447" evidence="2">
    <location>
        <begin position="57"/>
        <end position="132"/>
    </location>
</feature>
<dbReference type="Proteomes" id="UP000001542">
    <property type="component" value="Unassembled WGS sequence"/>
</dbReference>
<dbReference type="PROSITE" id="PS50088">
    <property type="entry name" value="ANK_REPEAT"/>
    <property type="match status" value="1"/>
</dbReference>